<dbReference type="AlphaFoldDB" id="S3BS54"/>
<organism evidence="1 2">
    <name type="scientific">Ophiostoma piceae (strain UAMH 11346)</name>
    <name type="common">Sap stain fungus</name>
    <dbReference type="NCBI Taxonomy" id="1262450"/>
    <lineage>
        <taxon>Eukaryota</taxon>
        <taxon>Fungi</taxon>
        <taxon>Dikarya</taxon>
        <taxon>Ascomycota</taxon>
        <taxon>Pezizomycotina</taxon>
        <taxon>Sordariomycetes</taxon>
        <taxon>Sordariomycetidae</taxon>
        <taxon>Ophiostomatales</taxon>
        <taxon>Ophiostomataceae</taxon>
        <taxon>Ophiostoma</taxon>
    </lineage>
</organism>
<reference evidence="1 2" key="1">
    <citation type="journal article" date="2013" name="BMC Genomics">
        <title>The genome and transcriptome of the pine saprophyte Ophiostoma piceae, and a comparison with the bark beetle-associated pine pathogen Grosmannia clavigera.</title>
        <authorList>
            <person name="Haridas S."/>
            <person name="Wang Y."/>
            <person name="Lim L."/>
            <person name="Massoumi Alamouti S."/>
            <person name="Jackman S."/>
            <person name="Docking R."/>
            <person name="Robertson G."/>
            <person name="Birol I."/>
            <person name="Bohlmann J."/>
            <person name="Breuil C."/>
        </authorList>
    </citation>
    <scope>NUCLEOTIDE SEQUENCE [LARGE SCALE GENOMIC DNA]</scope>
    <source>
        <strain evidence="1 2">UAMH 11346</strain>
    </source>
</reference>
<sequence length="293" mass="30702">MDSSIGSAATVATRQALPLCAIADAAELVLVNGDESVVSTAGSAFVDVLFCLVVDVGWVVFAVSVVSGDEAATGRVDDDEASKEEVGDVGDGVEGEDVKIAEDVEGGEDVEIDFDEVDVEEADDEDDVVLAAVVCVFCVVVDADVVGVVVTTVVVVAAPPPPKIDETMLLATERAELILDAGTSRSSLAHCESTTSRNCLSMALMASSTLTLLPSKQSSATHSTTLPRKLVEDEAEQMQRALVVLQPLLATQTPRQPVNAAEAMGSSRRELAKAVSRHVFCRVIVVDVRILMC</sequence>
<dbReference type="VEuPathDB" id="FungiDB:F503_01965"/>
<evidence type="ECO:0000313" key="2">
    <source>
        <dbReference type="Proteomes" id="UP000016923"/>
    </source>
</evidence>
<proteinExistence type="predicted"/>
<dbReference type="HOGENOM" id="CLU_950273_0_0_1"/>
<dbReference type="EMBL" id="KE148169">
    <property type="protein sequence ID" value="EPE03227.1"/>
    <property type="molecule type" value="Genomic_DNA"/>
</dbReference>
<accession>S3BS54</accession>
<protein>
    <submittedName>
        <fullName evidence="1">Uncharacterized protein</fullName>
    </submittedName>
</protein>
<evidence type="ECO:0000313" key="1">
    <source>
        <dbReference type="EMBL" id="EPE03227.1"/>
    </source>
</evidence>
<name>S3BS54_OPHP1</name>
<dbReference type="Proteomes" id="UP000016923">
    <property type="component" value="Unassembled WGS sequence"/>
</dbReference>
<keyword evidence="2" id="KW-1185">Reference proteome</keyword>
<gene>
    <name evidence="1" type="ORF">F503_01965</name>
</gene>